<dbReference type="Proteomes" id="UP000270616">
    <property type="component" value="Unassembled WGS sequence"/>
</dbReference>
<dbReference type="GO" id="GO:0016020">
    <property type="term" value="C:membrane"/>
    <property type="evidence" value="ECO:0007669"/>
    <property type="project" value="UniProtKB-SubCell"/>
</dbReference>
<evidence type="ECO:0000256" key="2">
    <source>
        <dbReference type="ARBA" id="ARBA00022448"/>
    </source>
</evidence>
<feature type="transmembrane region" description="Helical" evidence="8">
    <location>
        <begin position="445"/>
        <end position="466"/>
    </location>
</feature>
<dbReference type="Pfam" id="PF00209">
    <property type="entry name" value="SNF"/>
    <property type="match status" value="2"/>
</dbReference>
<evidence type="ECO:0000256" key="1">
    <source>
        <dbReference type="ARBA" id="ARBA00004141"/>
    </source>
</evidence>
<dbReference type="PANTHER" id="PTHR42948:SF1">
    <property type="entry name" value="TRANSPORTER"/>
    <property type="match status" value="1"/>
</dbReference>
<comment type="similarity">
    <text evidence="6">Belongs to the sodium:neurotransmitter symporter (SNF) (TC 2.A.22) family.</text>
</comment>
<keyword evidence="4 8" id="KW-1133">Transmembrane helix</keyword>
<dbReference type="PANTHER" id="PTHR42948">
    <property type="entry name" value="TRANSPORTER"/>
    <property type="match status" value="1"/>
</dbReference>
<feature type="region of interest" description="Disordered" evidence="7">
    <location>
        <begin position="507"/>
        <end position="545"/>
    </location>
</feature>
<keyword evidence="3 6" id="KW-0812">Transmembrane</keyword>
<feature type="transmembrane region" description="Helical" evidence="8">
    <location>
        <begin position="240"/>
        <end position="265"/>
    </location>
</feature>
<keyword evidence="5 8" id="KW-0472">Membrane</keyword>
<dbReference type="GO" id="GO:0015293">
    <property type="term" value="F:symporter activity"/>
    <property type="evidence" value="ECO:0007669"/>
    <property type="project" value="UniProtKB-KW"/>
</dbReference>
<sequence>MGSAIGLGNIWRFPYVAYENGGGAFMIPYLIALLTAGLPLLMLDYAVGHRYRASAPLSYRRLHPKAEFLGWWQLCICFVIAAYYAVIIAWAGSYTIFSVTKAWGDDPEGFFMGQYLQVADTVAPSFDFVPQVLLGLALVWVILLVVMALGVQRGIGRFNVVFIPLLVVMFAVMVVMALTLDGAGAGLNALFTPDWSALGNSAVWMAAYGQIFFSLSVGFGIMVTYASYLKRRSDLTSTALVVGFANSSFEILAGIGVFAALGFMATASGAEVSEVVSGGIGLAFIAFPTIISEAPMGALLGVLFFGALTFAGLTSLISIVEVIIAGVQDKLGLGRLAGTIAVVVPLAVASLLLFPTTTGLNLLDVTDAFVNNFGIMAASLAAVITLSAGLTALPGLRDHLNAVSAFKVGRTWMIFIGGVAVVVLGYSIIGQITTVLSEGYGGFPTWFVVTFGWGMAISLVVISLIVSKIPWSKRSRGAQSSPALAVLDPGLDQKYLSTGVTPTITSSVVRDGTPWHDPHEHRERASEPWVESDDARTNAVEEGTR</sequence>
<comment type="caution">
    <text evidence="9">The sequence shown here is derived from an EMBL/GenBank/DDBJ whole genome shotgun (WGS) entry which is preliminary data.</text>
</comment>
<dbReference type="PROSITE" id="PS00610">
    <property type="entry name" value="NA_NEUROTRAN_SYMP_1"/>
    <property type="match status" value="1"/>
</dbReference>
<dbReference type="InterPro" id="IPR000175">
    <property type="entry name" value="Na/ntran_symport"/>
</dbReference>
<proteinExistence type="inferred from homology"/>
<dbReference type="AlphaFoldDB" id="A0A3N3ZXD5"/>
<dbReference type="SUPFAM" id="SSF161070">
    <property type="entry name" value="SNF-like"/>
    <property type="match status" value="1"/>
</dbReference>
<evidence type="ECO:0000313" key="10">
    <source>
        <dbReference type="Proteomes" id="UP000270616"/>
    </source>
</evidence>
<gene>
    <name evidence="9" type="ORF">EDL96_00060</name>
</gene>
<evidence type="ECO:0000313" key="9">
    <source>
        <dbReference type="EMBL" id="ROZ65782.1"/>
    </source>
</evidence>
<protein>
    <recommendedName>
        <fullName evidence="6">Transporter</fullName>
    </recommendedName>
</protein>
<keyword evidence="2 6" id="KW-0813">Transport</keyword>
<keyword evidence="10" id="KW-1185">Reference proteome</keyword>
<accession>A0A3N3ZXD5</accession>
<evidence type="ECO:0000256" key="6">
    <source>
        <dbReference type="RuleBase" id="RU003732"/>
    </source>
</evidence>
<dbReference type="InterPro" id="IPR037272">
    <property type="entry name" value="SNS_sf"/>
</dbReference>
<evidence type="ECO:0000256" key="7">
    <source>
        <dbReference type="SAM" id="MobiDB-lite"/>
    </source>
</evidence>
<dbReference type="EMBL" id="RKMF01000001">
    <property type="protein sequence ID" value="ROZ65782.1"/>
    <property type="molecule type" value="Genomic_DNA"/>
</dbReference>
<dbReference type="RefSeq" id="WP_123823676.1">
    <property type="nucleotide sequence ID" value="NZ_RKMF01000001.1"/>
</dbReference>
<name>A0A3N3ZXD5_9MICC</name>
<evidence type="ECO:0000256" key="4">
    <source>
        <dbReference type="ARBA" id="ARBA00022989"/>
    </source>
</evidence>
<dbReference type="PRINTS" id="PR00176">
    <property type="entry name" value="NANEUSMPORT"/>
</dbReference>
<keyword evidence="6" id="KW-0769">Symport</keyword>
<organism evidence="9 10">
    <name type="scientific">Kocuria soli</name>
    <dbReference type="NCBI Taxonomy" id="2485125"/>
    <lineage>
        <taxon>Bacteria</taxon>
        <taxon>Bacillati</taxon>
        <taxon>Actinomycetota</taxon>
        <taxon>Actinomycetes</taxon>
        <taxon>Micrococcales</taxon>
        <taxon>Micrococcaceae</taxon>
        <taxon>Kocuria</taxon>
    </lineage>
</organism>
<evidence type="ECO:0000256" key="5">
    <source>
        <dbReference type="ARBA" id="ARBA00023136"/>
    </source>
</evidence>
<feature type="transmembrane region" description="Helical" evidence="8">
    <location>
        <begin position="68"/>
        <end position="91"/>
    </location>
</feature>
<reference evidence="9 10" key="1">
    <citation type="submission" date="2018-10" db="EMBL/GenBank/DDBJ databases">
        <title>Kocuria sp. M5W7-7, whole genome shotgun sequence.</title>
        <authorList>
            <person name="Tuo L."/>
        </authorList>
    </citation>
    <scope>NUCLEOTIDE SEQUENCE [LARGE SCALE GENOMIC DNA]</scope>
    <source>
        <strain evidence="9 10">M5W7-7</strain>
    </source>
</reference>
<dbReference type="PROSITE" id="PS50267">
    <property type="entry name" value="NA_NEUROTRAN_SYMP_3"/>
    <property type="match status" value="1"/>
</dbReference>
<feature type="compositionally biased region" description="Basic and acidic residues" evidence="7">
    <location>
        <begin position="513"/>
        <end position="526"/>
    </location>
</feature>
<feature type="transmembrane region" description="Helical" evidence="8">
    <location>
        <begin position="207"/>
        <end position="228"/>
    </location>
</feature>
<feature type="transmembrane region" description="Helical" evidence="8">
    <location>
        <begin position="161"/>
        <end position="187"/>
    </location>
</feature>
<feature type="transmembrane region" description="Helical" evidence="8">
    <location>
        <begin position="374"/>
        <end position="393"/>
    </location>
</feature>
<dbReference type="NCBIfam" id="NF037979">
    <property type="entry name" value="Na_transp"/>
    <property type="match status" value="1"/>
</dbReference>
<evidence type="ECO:0000256" key="8">
    <source>
        <dbReference type="SAM" id="Phobius"/>
    </source>
</evidence>
<comment type="subcellular location">
    <subcellularLocation>
        <location evidence="1">Membrane</location>
        <topology evidence="1">Multi-pass membrane protein</topology>
    </subcellularLocation>
</comment>
<feature type="transmembrane region" description="Helical" evidence="8">
    <location>
        <begin position="336"/>
        <end position="354"/>
    </location>
</feature>
<dbReference type="OrthoDB" id="9762833at2"/>
<dbReference type="CDD" id="cd10334">
    <property type="entry name" value="SLC6sbd_u1"/>
    <property type="match status" value="1"/>
</dbReference>
<evidence type="ECO:0000256" key="3">
    <source>
        <dbReference type="ARBA" id="ARBA00022692"/>
    </source>
</evidence>
<feature type="transmembrane region" description="Helical" evidence="8">
    <location>
        <begin position="298"/>
        <end position="324"/>
    </location>
</feature>
<feature type="transmembrane region" description="Helical" evidence="8">
    <location>
        <begin position="128"/>
        <end position="149"/>
    </location>
</feature>
<feature type="transmembrane region" description="Helical" evidence="8">
    <location>
        <begin position="414"/>
        <end position="433"/>
    </location>
</feature>
<feature type="transmembrane region" description="Helical" evidence="8">
    <location>
        <begin position="26"/>
        <end position="47"/>
    </location>
</feature>